<organism evidence="2 3">
    <name type="scientific">Sphaerotilus microaerophilus</name>
    <dbReference type="NCBI Taxonomy" id="2914710"/>
    <lineage>
        <taxon>Bacteria</taxon>
        <taxon>Pseudomonadati</taxon>
        <taxon>Pseudomonadota</taxon>
        <taxon>Betaproteobacteria</taxon>
        <taxon>Burkholderiales</taxon>
        <taxon>Sphaerotilaceae</taxon>
        <taxon>Sphaerotilus</taxon>
    </lineage>
</organism>
<protein>
    <recommendedName>
        <fullName evidence="4">Major capsid protein</fullName>
    </recommendedName>
</protein>
<keyword evidence="3" id="KW-1185">Reference proteome</keyword>
<evidence type="ECO:0008006" key="4">
    <source>
        <dbReference type="Google" id="ProtNLM"/>
    </source>
</evidence>
<dbReference type="RefSeq" id="WP_251969387.1">
    <property type="nucleotide sequence ID" value="NZ_AP025730.1"/>
</dbReference>
<evidence type="ECO:0000256" key="1">
    <source>
        <dbReference type="SAM" id="MobiDB-lite"/>
    </source>
</evidence>
<proteinExistence type="predicted"/>
<accession>A0ABN6PLL2</accession>
<evidence type="ECO:0000313" key="3">
    <source>
        <dbReference type="Proteomes" id="UP001057498"/>
    </source>
</evidence>
<feature type="region of interest" description="Disordered" evidence="1">
    <location>
        <begin position="407"/>
        <end position="429"/>
    </location>
</feature>
<gene>
    <name evidence="2" type="ORF">CATMQ487_30390</name>
</gene>
<feature type="region of interest" description="Disordered" evidence="1">
    <location>
        <begin position="1"/>
        <end position="22"/>
    </location>
</feature>
<sequence length="429" mass="45972">MDRPLNVAGTAAALPGPFDTAPQPQGITITPPVSKLVHAQVRALLESSPAFHDLPPSRREVMGRDLEKIAAYTAALVHEEWAQSKRLGQTPVLHQRESLPVAAAQDGSLWEPQPVQTTQTALAAALPAQTLANKEQEHFDTRATGQVGRITRDTVNAIAFPTFVADLIKGTFQAIVNASIQQMEAYGALLANVSKTVDQFMADNISDNNARDWVANAYPSHFKIDTSGERPRIVVRDGADSAAKPDFRGTLGLNEDVDVSDEAGEEKLVPAARRYLAKSRHQMLSTMMLMGINRIVITSGRIYARMGFQINAQDLAQAESASQFDMRHQHRVGFGGGLAGLLGGASGEASTSVAYVSSKKANSSDAIDVHADLTGEVDLKFKSDYFPMERFAKPELMSLIMGNTPNPTANTPVNSHGGEGKAVVPAPAA</sequence>
<reference evidence="2" key="1">
    <citation type="submission" date="2022-04" db="EMBL/GenBank/DDBJ databases">
        <title>Whole genome sequence of Sphaerotilus sp. FB-5.</title>
        <authorList>
            <person name="Takeda M."/>
            <person name="Narihara S."/>
            <person name="Akimoto M."/>
            <person name="Akimoto R."/>
            <person name="Nishiyashiki S."/>
            <person name="Murakami T."/>
        </authorList>
    </citation>
    <scope>NUCLEOTIDE SEQUENCE</scope>
    <source>
        <strain evidence="2">FB-5</strain>
    </source>
</reference>
<dbReference type="EMBL" id="AP025730">
    <property type="protein sequence ID" value="BDI06069.1"/>
    <property type="molecule type" value="Genomic_DNA"/>
</dbReference>
<evidence type="ECO:0000313" key="2">
    <source>
        <dbReference type="EMBL" id="BDI06069.1"/>
    </source>
</evidence>
<dbReference type="Proteomes" id="UP001057498">
    <property type="component" value="Chromosome"/>
</dbReference>
<name>A0ABN6PLL2_9BURK</name>